<evidence type="ECO:0000256" key="6">
    <source>
        <dbReference type="PROSITE-ProRule" id="PRU00169"/>
    </source>
</evidence>
<dbReference type="Pfam" id="PF02518">
    <property type="entry name" value="HATPase_c"/>
    <property type="match status" value="1"/>
</dbReference>
<gene>
    <name evidence="10" type="ORF">SAMN03080602_03722</name>
</gene>
<dbReference type="STRING" id="188872.SAMN03080602_03722"/>
<dbReference type="EMBL" id="FXAO01000009">
    <property type="protein sequence ID" value="SMG48198.1"/>
    <property type="molecule type" value="Genomic_DNA"/>
</dbReference>
<name>A0A1X7L2V5_9FLAO</name>
<dbReference type="FunFam" id="3.30.565.10:FF:000010">
    <property type="entry name" value="Sensor histidine kinase RcsC"/>
    <property type="match status" value="1"/>
</dbReference>
<dbReference type="InterPro" id="IPR011009">
    <property type="entry name" value="Kinase-like_dom_sf"/>
</dbReference>
<dbReference type="PANTHER" id="PTHR43047:SF72">
    <property type="entry name" value="OSMOSENSING HISTIDINE PROTEIN KINASE SLN1"/>
    <property type="match status" value="1"/>
</dbReference>
<dbReference type="InterPro" id="IPR041664">
    <property type="entry name" value="AAA_16"/>
</dbReference>
<dbReference type="SMART" id="SM00388">
    <property type="entry name" value="HisKA"/>
    <property type="match status" value="1"/>
</dbReference>
<keyword evidence="4" id="KW-0808">Transferase</keyword>
<dbReference type="GO" id="GO:0009927">
    <property type="term" value="F:histidine phosphotransfer kinase activity"/>
    <property type="evidence" value="ECO:0007669"/>
    <property type="project" value="TreeGrafter"/>
</dbReference>
<dbReference type="SUPFAM" id="SSF56112">
    <property type="entry name" value="Protein kinase-like (PK-like)"/>
    <property type="match status" value="1"/>
</dbReference>
<dbReference type="Gene3D" id="3.30.565.10">
    <property type="entry name" value="Histidine kinase-like ATPase, C-terminal domain"/>
    <property type="match status" value="1"/>
</dbReference>
<feature type="domain" description="Histidine kinase" evidence="8">
    <location>
        <begin position="1486"/>
        <end position="1707"/>
    </location>
</feature>
<evidence type="ECO:0000256" key="3">
    <source>
        <dbReference type="ARBA" id="ARBA00022553"/>
    </source>
</evidence>
<dbReference type="Gene3D" id="3.40.50.2300">
    <property type="match status" value="1"/>
</dbReference>
<evidence type="ECO:0000256" key="7">
    <source>
        <dbReference type="SAM" id="Coils"/>
    </source>
</evidence>
<dbReference type="CDD" id="cd17546">
    <property type="entry name" value="REC_hyHK_CKI1_RcsC-like"/>
    <property type="match status" value="1"/>
</dbReference>
<dbReference type="InterPro" id="IPR011990">
    <property type="entry name" value="TPR-like_helical_dom_sf"/>
</dbReference>
<sequence>MNPIKIKGVDLKFNSSSEICSIEEKTSGEIQTALIQNLTETSFFKGVGIKELTHIGPKRLTYHISLPAKDFPKVPKRTSEFIEYINRAVVLTKAILAVHQAKHCFGILSDDRFEIGHTGELILLGLSLFKKSYSKNDLTAYHDNYFYFLAPEYSERSNVQPDYRADFYGLGVLLHYWLTGEHFIKAGDRQEVLYKHLTEPYVGGGVDSPWQHTGIYLIIRGLLEKKLEDRYQSAHGILRDLTTLQFQFSRGEIIEIPKLSINYNPGVINISGTLLERNDALQKLLDKYYEVREGASAVVFLEGSSGVGKTRLGKAFESAINESDTLYSYGAFDESQSTPYRAFQQAFRNVAQRILIKSGRSHSEIRDIFTSGLGSDLSVLFEVIPDLKELTGNLPPPEELGPLETGDRFMNCFARYCRTLDGIGLKRVIFIDDVQWCDASSIKLFKYMALAPISRVMFVLAYNPDDISEKHPLRDLQLTLRNANKGVPVVRLETLSQAATHQIVVDALSVECDRISDLSAVIYKKTHGNPYYIQHFLQSLHEDKVLTYDSVGHRWQYHLESVMRQEVADNVVAFYAKQLLTQSYQAQILLKVAAFNNGRFNVPLLASVCNFPEEIVILFLELLTEAGLLTRIVQDQVSYTFSHKGVQQASLHLTIPNFDIKKDALHFALAIYHLKIGKFHGTIELNQFVEHLLQSRSHLQGETVAMALGFILQAGQLANDSNSPATAQKYLNFALELQEKFNLNTYVFEVLFELAKAYFLMKSMNEGKDFAKRALEAALNFKQTYEVYLLNIKFYEAYSKYDENAAEGLRALQALGIPLYSQNQDKSLSEIIDLEYEKFQRTMPEHLKEYGTNIKIPSEIIRYGISILVNMCSSAYRSNPDLYILILLKLGNLIFRNGPVNSAPFIMIQLGSLLCYKYGSHDKGKEMCSFALNMLDSNVSHKYYNRTISVYHILMGPFLKKYDELEDTLNVGIEHCIERGDTQGANNLMYAKIRNQLLTGTKLEGFLRLCDDSIDALGINSSKGFIAQIYLLKSIGCRLSGYKPEVYVSNEEWALQFLKEHNCQVSLSSYHILIGWVYCLKGNYEEANKYFQRHETILQFSSSEPQFFRYHILQSVCELMLLKNPNEKVLERVASRQENLKNWAKTLPNNFWVEYQMVELLWECKSGNLHNIADKIEEVLRSPKNSGHFAVRALFTDVLQRALPKERYGFIKEALKNEATKLFLAWGVEFKDGNDKVDQQITSGINRNEALGFDFQSLIKATQAISAEVNQDRLVQYLLQVVMENAGADKGALVLLNDSEPNVAAYIDSTDSSNGQITECTLNTSTALPISLIEHVILSKKELCIDNLAEYYTSSEFSEINTTGSLLLLPLIKQNDLIGVLYIANSQMTGMFNEGGLEVLRVIASQAAISIANSILYEQAINLNLELATSQKELAKLNQALEGKIKERTQHLRHEIEMRKEAERDLIFAKNDADNANRAKSQFLANMSHEIRTPLNAIVGFAQILANQSRSLELTYSFRRYLSNIYQSAESLSEIIQDILDLSKIEAGKMGIAQQDMDLRQLFLSVYRIQNSLAKSKEVKVVYDLAPGTPRYIRSDRSKIKQILMNIIGNAIKFTPSSNCVKLKLYPEDGFIVFRISDQGIGIPTPDLERIFEPFTQADAGTDRKYGGTGLGLAITKSLVEILNGSINVESEEGRGTCFTIRIPYEPATSPQAEYPEILFAKYQIPLKSKILVVEDHPLNQEMIRALFAELGSEIMVANNGKEGISIAKRFNPDIIFMDIHMPKIDGFDTLIKIRRFNKNVPVVGLSADAFKEQQEAALKAGFSAYLTKPIKLEQLVKLLKHYLPKTEESTKKLGILNGKQLEKKINALNTIKSLPIFETEKLVAVAGTLSELLPPNIYSELEDAIYTGDDLALQEFLTSALNAG</sequence>
<evidence type="ECO:0000313" key="11">
    <source>
        <dbReference type="Proteomes" id="UP000193420"/>
    </source>
</evidence>
<dbReference type="InterPro" id="IPR003661">
    <property type="entry name" value="HisK_dim/P_dom"/>
</dbReference>
<dbReference type="PANTHER" id="PTHR43047">
    <property type="entry name" value="TWO-COMPONENT HISTIDINE PROTEIN KINASE"/>
    <property type="match status" value="1"/>
</dbReference>
<dbReference type="SUPFAM" id="SSF47384">
    <property type="entry name" value="Homodimeric domain of signal transducing histidine kinase"/>
    <property type="match status" value="1"/>
</dbReference>
<keyword evidence="11" id="KW-1185">Reference proteome</keyword>
<dbReference type="InterPro" id="IPR036097">
    <property type="entry name" value="HisK_dim/P_sf"/>
</dbReference>
<dbReference type="InterPro" id="IPR036890">
    <property type="entry name" value="HATPase_C_sf"/>
</dbReference>
<dbReference type="SUPFAM" id="SSF55874">
    <property type="entry name" value="ATPase domain of HSP90 chaperone/DNA topoisomerase II/histidine kinase"/>
    <property type="match status" value="1"/>
</dbReference>
<dbReference type="Gene3D" id="1.10.510.10">
    <property type="entry name" value="Transferase(Phosphotransferase) domain 1"/>
    <property type="match status" value="1"/>
</dbReference>
<dbReference type="PROSITE" id="PS50109">
    <property type="entry name" value="HIS_KIN"/>
    <property type="match status" value="1"/>
</dbReference>
<proteinExistence type="predicted"/>
<dbReference type="InterPro" id="IPR027417">
    <property type="entry name" value="P-loop_NTPase"/>
</dbReference>
<dbReference type="InterPro" id="IPR003594">
    <property type="entry name" value="HATPase_dom"/>
</dbReference>
<dbReference type="RefSeq" id="WP_085500418.1">
    <property type="nucleotide sequence ID" value="NZ_FXAO01000009.1"/>
</dbReference>
<evidence type="ECO:0000256" key="2">
    <source>
        <dbReference type="ARBA" id="ARBA00012438"/>
    </source>
</evidence>
<protein>
    <recommendedName>
        <fullName evidence="2">histidine kinase</fullName>
        <ecNumber evidence="2">2.7.13.3</ecNumber>
    </recommendedName>
</protein>
<reference evidence="11" key="1">
    <citation type="submission" date="2017-04" db="EMBL/GenBank/DDBJ databases">
        <authorList>
            <person name="Varghese N."/>
            <person name="Submissions S."/>
        </authorList>
    </citation>
    <scope>NUCLEOTIDE SEQUENCE [LARGE SCALE GENOMIC DNA]</scope>
    <source>
        <strain evidence="11">DSM 19835</strain>
    </source>
</reference>
<dbReference type="InterPro" id="IPR003018">
    <property type="entry name" value="GAF"/>
</dbReference>
<evidence type="ECO:0000256" key="4">
    <source>
        <dbReference type="ARBA" id="ARBA00022679"/>
    </source>
</evidence>
<dbReference type="Gene3D" id="3.30.450.40">
    <property type="match status" value="1"/>
</dbReference>
<dbReference type="Pfam" id="PF13191">
    <property type="entry name" value="AAA_16"/>
    <property type="match status" value="1"/>
</dbReference>
<dbReference type="GO" id="GO:0000155">
    <property type="term" value="F:phosphorelay sensor kinase activity"/>
    <property type="evidence" value="ECO:0007669"/>
    <property type="project" value="InterPro"/>
</dbReference>
<dbReference type="SMART" id="SM00065">
    <property type="entry name" value="GAF"/>
    <property type="match status" value="1"/>
</dbReference>
<dbReference type="SMART" id="SM00028">
    <property type="entry name" value="TPR"/>
    <property type="match status" value="2"/>
</dbReference>
<feature type="domain" description="Response regulatory" evidence="9">
    <location>
        <begin position="1730"/>
        <end position="1844"/>
    </location>
</feature>
<dbReference type="Pfam" id="PF00072">
    <property type="entry name" value="Response_reg"/>
    <property type="match status" value="1"/>
</dbReference>
<evidence type="ECO:0000256" key="5">
    <source>
        <dbReference type="ARBA" id="ARBA00022777"/>
    </source>
</evidence>
<dbReference type="SUPFAM" id="SSF55781">
    <property type="entry name" value="GAF domain-like"/>
    <property type="match status" value="1"/>
</dbReference>
<keyword evidence="3 6" id="KW-0597">Phosphoprotein</keyword>
<evidence type="ECO:0000256" key="1">
    <source>
        <dbReference type="ARBA" id="ARBA00000085"/>
    </source>
</evidence>
<dbReference type="SUPFAM" id="SSF48452">
    <property type="entry name" value="TPR-like"/>
    <property type="match status" value="1"/>
</dbReference>
<dbReference type="EC" id="2.7.13.3" evidence="2"/>
<dbReference type="InterPro" id="IPR004358">
    <property type="entry name" value="Sig_transdc_His_kin-like_C"/>
</dbReference>
<feature type="coiled-coil region" evidence="7">
    <location>
        <begin position="1420"/>
        <end position="1479"/>
    </location>
</feature>
<dbReference type="PROSITE" id="PS50110">
    <property type="entry name" value="RESPONSE_REGULATORY"/>
    <property type="match status" value="1"/>
</dbReference>
<dbReference type="InterPro" id="IPR001789">
    <property type="entry name" value="Sig_transdc_resp-reg_receiver"/>
</dbReference>
<evidence type="ECO:0000259" key="8">
    <source>
        <dbReference type="PROSITE" id="PS50109"/>
    </source>
</evidence>
<dbReference type="OrthoDB" id="9811889at2"/>
<dbReference type="Proteomes" id="UP000193420">
    <property type="component" value="Unassembled WGS sequence"/>
</dbReference>
<dbReference type="InterPro" id="IPR005467">
    <property type="entry name" value="His_kinase_dom"/>
</dbReference>
<evidence type="ECO:0000259" key="9">
    <source>
        <dbReference type="PROSITE" id="PS50110"/>
    </source>
</evidence>
<dbReference type="SUPFAM" id="SSF52172">
    <property type="entry name" value="CheY-like"/>
    <property type="match status" value="1"/>
</dbReference>
<dbReference type="Pfam" id="PF13185">
    <property type="entry name" value="GAF_2"/>
    <property type="match status" value="1"/>
</dbReference>
<dbReference type="Gene3D" id="1.10.287.130">
    <property type="match status" value="1"/>
</dbReference>
<dbReference type="PRINTS" id="PR00344">
    <property type="entry name" value="BCTRLSENSOR"/>
</dbReference>
<keyword evidence="5" id="KW-0418">Kinase</keyword>
<dbReference type="InterPro" id="IPR029016">
    <property type="entry name" value="GAF-like_dom_sf"/>
</dbReference>
<evidence type="ECO:0000313" key="10">
    <source>
        <dbReference type="EMBL" id="SMG48198.1"/>
    </source>
</evidence>
<dbReference type="Pfam" id="PF00512">
    <property type="entry name" value="HisKA"/>
    <property type="match status" value="1"/>
</dbReference>
<dbReference type="SMART" id="SM00448">
    <property type="entry name" value="REC"/>
    <property type="match status" value="1"/>
</dbReference>
<comment type="catalytic activity">
    <reaction evidence="1">
        <text>ATP + protein L-histidine = ADP + protein N-phospho-L-histidine.</text>
        <dbReference type="EC" id="2.7.13.3"/>
    </reaction>
</comment>
<dbReference type="CDD" id="cd16922">
    <property type="entry name" value="HATPase_EvgS-ArcB-TorS-like"/>
    <property type="match status" value="1"/>
</dbReference>
<dbReference type="InterPro" id="IPR019734">
    <property type="entry name" value="TPR_rpt"/>
</dbReference>
<dbReference type="GO" id="GO:0005886">
    <property type="term" value="C:plasma membrane"/>
    <property type="evidence" value="ECO:0007669"/>
    <property type="project" value="TreeGrafter"/>
</dbReference>
<dbReference type="InterPro" id="IPR011006">
    <property type="entry name" value="CheY-like_superfamily"/>
</dbReference>
<dbReference type="SUPFAM" id="SSF52540">
    <property type="entry name" value="P-loop containing nucleoside triphosphate hydrolases"/>
    <property type="match status" value="1"/>
</dbReference>
<accession>A0A1X7L2V5</accession>
<dbReference type="CDD" id="cd00082">
    <property type="entry name" value="HisKA"/>
    <property type="match status" value="1"/>
</dbReference>
<feature type="modified residue" description="4-aspartylphosphate" evidence="6">
    <location>
        <position position="1779"/>
    </location>
</feature>
<dbReference type="SMART" id="SM00387">
    <property type="entry name" value="HATPase_c"/>
    <property type="match status" value="1"/>
</dbReference>
<keyword evidence="7" id="KW-0175">Coiled coil</keyword>
<organism evidence="10 11">
    <name type="scientific">Arenibacter troitsensis</name>
    <dbReference type="NCBI Taxonomy" id="188872"/>
    <lineage>
        <taxon>Bacteria</taxon>
        <taxon>Pseudomonadati</taxon>
        <taxon>Bacteroidota</taxon>
        <taxon>Flavobacteriia</taxon>
        <taxon>Flavobacteriales</taxon>
        <taxon>Flavobacteriaceae</taxon>
        <taxon>Arenibacter</taxon>
    </lineage>
</organism>